<evidence type="ECO:0000313" key="4">
    <source>
        <dbReference type="Proteomes" id="UP000584374"/>
    </source>
</evidence>
<dbReference type="InterPro" id="IPR012337">
    <property type="entry name" value="RNaseH-like_sf"/>
</dbReference>
<sequence length="446" mass="50647">MGELLEELRWCFRRIEPFVQARKYVRAVMSEIPKRNGWTVAEHVGDRTPDKTQRLLNRARWDEAAAMAEIRRFAVSGLEEAARKSGRRRGKLVIGALDETGQQKKGEATAGVKRQHMGCAGRVENGINTVHLSYVREGTGHALIGFRQWIPEGHLTDPVRALRMGLPADLTFRTKGQLAIDICTTATTDGIRPDFYCGDEVYGNCTELREHFEADEQAYVLRVQKNFRITLPSGTVLSCEQATKTLLKHKRRWEIRSAGKGSKGDRWYAWAWIATASQRHYLLIRKHLRTGELAFHYCFVPEGQLLTKTRLIRAAGLRWPVEEGFEFGKDSFGLDQSQARLYTAIARHTVLVCAALAVCAVTAALLRDRTNSQASEPAHPDQPPPADPGMIPLTIPEIKHLTADTTRRPSENTAHWVNWRRKHQARSRWHHKRTRLARDTKITQVS</sequence>
<accession>A0A840QDK7</accession>
<evidence type="ECO:0000313" key="3">
    <source>
        <dbReference type="EMBL" id="MBB5156738.1"/>
    </source>
</evidence>
<gene>
    <name evidence="3" type="ORF">BJ970_004272</name>
</gene>
<name>A0A840QDK7_9PSEU</name>
<dbReference type="PANTHER" id="PTHR33627:SF1">
    <property type="entry name" value="TRANSPOSASE"/>
    <property type="match status" value="1"/>
</dbReference>
<dbReference type="RefSeq" id="WP_221467249.1">
    <property type="nucleotide sequence ID" value="NZ_JACHIW010000001.1"/>
</dbReference>
<organism evidence="3 4">
    <name type="scientific">Saccharopolyspora phatthalungensis</name>
    <dbReference type="NCBI Taxonomy" id="664693"/>
    <lineage>
        <taxon>Bacteria</taxon>
        <taxon>Bacillati</taxon>
        <taxon>Actinomycetota</taxon>
        <taxon>Actinomycetes</taxon>
        <taxon>Pseudonocardiales</taxon>
        <taxon>Pseudonocardiaceae</taxon>
        <taxon>Saccharopolyspora</taxon>
    </lineage>
</organism>
<feature type="domain" description="Transposase IS701-like DDE" evidence="2">
    <location>
        <begin position="12"/>
        <end position="230"/>
    </location>
</feature>
<reference evidence="3 4" key="1">
    <citation type="submission" date="2020-08" db="EMBL/GenBank/DDBJ databases">
        <title>Sequencing the genomes of 1000 actinobacteria strains.</title>
        <authorList>
            <person name="Klenk H.-P."/>
        </authorList>
    </citation>
    <scope>NUCLEOTIDE SEQUENCE [LARGE SCALE GENOMIC DNA]</scope>
    <source>
        <strain evidence="3 4">DSM 45584</strain>
    </source>
</reference>
<dbReference type="NCBIfam" id="NF033540">
    <property type="entry name" value="transpos_IS701"/>
    <property type="match status" value="1"/>
</dbReference>
<keyword evidence="4" id="KW-1185">Reference proteome</keyword>
<dbReference type="AlphaFoldDB" id="A0A840QDK7"/>
<proteinExistence type="predicted"/>
<feature type="region of interest" description="Disordered" evidence="1">
    <location>
        <begin position="422"/>
        <end position="446"/>
    </location>
</feature>
<feature type="compositionally biased region" description="Basic residues" evidence="1">
    <location>
        <begin position="422"/>
        <end position="435"/>
    </location>
</feature>
<feature type="region of interest" description="Disordered" evidence="1">
    <location>
        <begin position="371"/>
        <end position="392"/>
    </location>
</feature>
<dbReference type="InterPro" id="IPR038721">
    <property type="entry name" value="IS701-like_DDE_dom"/>
</dbReference>
<evidence type="ECO:0000256" key="1">
    <source>
        <dbReference type="SAM" id="MobiDB-lite"/>
    </source>
</evidence>
<dbReference type="PANTHER" id="PTHR33627">
    <property type="entry name" value="TRANSPOSASE"/>
    <property type="match status" value="1"/>
</dbReference>
<protein>
    <submittedName>
        <fullName evidence="3">SRSO17 transposase</fullName>
    </submittedName>
</protein>
<dbReference type="Proteomes" id="UP000584374">
    <property type="component" value="Unassembled WGS sequence"/>
</dbReference>
<comment type="caution">
    <text evidence="3">The sequence shown here is derived from an EMBL/GenBank/DDBJ whole genome shotgun (WGS) entry which is preliminary data.</text>
</comment>
<feature type="compositionally biased region" description="Basic and acidic residues" evidence="1">
    <location>
        <begin position="436"/>
        <end position="446"/>
    </location>
</feature>
<dbReference type="SUPFAM" id="SSF53098">
    <property type="entry name" value="Ribonuclease H-like"/>
    <property type="match status" value="1"/>
</dbReference>
<dbReference type="InterPro" id="IPR039365">
    <property type="entry name" value="IS701-like"/>
</dbReference>
<dbReference type="EMBL" id="JACHIW010000001">
    <property type="protein sequence ID" value="MBB5156738.1"/>
    <property type="molecule type" value="Genomic_DNA"/>
</dbReference>
<evidence type="ECO:0000259" key="2">
    <source>
        <dbReference type="Pfam" id="PF13546"/>
    </source>
</evidence>
<dbReference type="Pfam" id="PF13546">
    <property type="entry name" value="DDE_5"/>
    <property type="match status" value="1"/>
</dbReference>